<dbReference type="RefSeq" id="XP_049313857.1">
    <property type="nucleotide sequence ID" value="XM_049457900.1"/>
</dbReference>
<dbReference type="Proteomes" id="UP001652620">
    <property type="component" value="Chromosome 5"/>
</dbReference>
<evidence type="ECO:0000256" key="1">
    <source>
        <dbReference type="SAM" id="MobiDB-lite"/>
    </source>
</evidence>
<feature type="region of interest" description="Disordered" evidence="1">
    <location>
        <begin position="175"/>
        <end position="225"/>
    </location>
</feature>
<feature type="compositionally biased region" description="Polar residues" evidence="1">
    <location>
        <begin position="119"/>
        <end position="135"/>
    </location>
</feature>
<accession>A0ABM3JXB5</accession>
<gene>
    <name evidence="3" type="primary">LOC105225258</name>
</gene>
<dbReference type="PANTHER" id="PTHR36696:SF1">
    <property type="entry name" value="EF-HAND DOMAIN-CONTAINING PROTEIN"/>
    <property type="match status" value="1"/>
</dbReference>
<feature type="compositionally biased region" description="Polar residues" evidence="1">
    <location>
        <begin position="180"/>
        <end position="189"/>
    </location>
</feature>
<keyword evidence="2" id="KW-1185">Reference proteome</keyword>
<organism evidence="2 3">
    <name type="scientific">Bactrocera dorsalis</name>
    <name type="common">Oriental fruit fly</name>
    <name type="synonym">Dacus dorsalis</name>
    <dbReference type="NCBI Taxonomy" id="27457"/>
    <lineage>
        <taxon>Eukaryota</taxon>
        <taxon>Metazoa</taxon>
        <taxon>Ecdysozoa</taxon>
        <taxon>Arthropoda</taxon>
        <taxon>Hexapoda</taxon>
        <taxon>Insecta</taxon>
        <taxon>Pterygota</taxon>
        <taxon>Neoptera</taxon>
        <taxon>Endopterygota</taxon>
        <taxon>Diptera</taxon>
        <taxon>Brachycera</taxon>
        <taxon>Muscomorpha</taxon>
        <taxon>Tephritoidea</taxon>
        <taxon>Tephritidae</taxon>
        <taxon>Bactrocera</taxon>
        <taxon>Bactrocera</taxon>
    </lineage>
</organism>
<protein>
    <submittedName>
        <fullName evidence="3">Uncharacterized protein LOC105225258 isoform X2</fullName>
    </submittedName>
</protein>
<proteinExistence type="predicted"/>
<dbReference type="GeneID" id="105225258"/>
<feature type="region of interest" description="Disordered" evidence="1">
    <location>
        <begin position="114"/>
        <end position="135"/>
    </location>
</feature>
<reference evidence="3" key="1">
    <citation type="submission" date="2025-08" db="UniProtKB">
        <authorList>
            <consortium name="RefSeq"/>
        </authorList>
    </citation>
    <scope>IDENTIFICATION</scope>
    <source>
        <tissue evidence="3">Adult</tissue>
    </source>
</reference>
<feature type="compositionally biased region" description="Basic and acidic residues" evidence="1">
    <location>
        <begin position="200"/>
        <end position="214"/>
    </location>
</feature>
<evidence type="ECO:0000313" key="3">
    <source>
        <dbReference type="RefSeq" id="XP_049313857.1"/>
    </source>
</evidence>
<dbReference type="PANTHER" id="PTHR36696">
    <property type="entry name" value="AGAP012002-PA"/>
    <property type="match status" value="1"/>
</dbReference>
<sequence length="549" mass="62280">MNTTSRTGLVPAKKRNFVIKEKRKKSTETLLLKFEASPVVLSLRPLGGLYNPFAKGCSVLCNHPAPPDLKNIISQMKTSLTVDGKSVQLQKDKNVATSLHDTDNIPEDLFRRYTDTDSRPLTPTPTVTSVHTRNSTSSFLNNRRCITPELGKNEIIKRKKIILDLRRTHSQETLYWKPSSDMSQSNTDTGGLKPKSAGANEERKSKHLRGEELRPNTSLGNVQVGDGVKDMESVDIKKVKTCINEQHIDDEDIRRGKKRKKLKPTTTTTATFHLSEDPETQVAALGPDSLNPSTRPSLIPNVASLLPSKEKRESEPILLKGSFLTDEAFQALKTELDIDVIENTFDKYLNHALREAFKYLPEKKPKPIKKAVEKYENPAFTFKAKLPRKLSKSATRFDVPLDPKLLEEMTVLGYLGKYVWVSDQRKQLFKRVFLQYLPTEVIEHDETTDNMVKNDGNAEDDSYRVLNEYVERKIPVSCFPKALEDVLEFYGTEQKISKILHLIEYENEESSKEIDFRTWCGVVSFAERLALENSNASDSCDEDLQTTVM</sequence>
<name>A0ABM3JXB5_BACDO</name>
<evidence type="ECO:0000313" key="2">
    <source>
        <dbReference type="Proteomes" id="UP001652620"/>
    </source>
</evidence>